<accession>A0AAD7CUN7</accession>
<dbReference type="EMBL" id="JARKIE010000220">
    <property type="protein sequence ID" value="KAJ7664794.1"/>
    <property type="molecule type" value="Genomic_DNA"/>
</dbReference>
<feature type="compositionally biased region" description="Basic residues" evidence="1">
    <location>
        <begin position="128"/>
        <end position="139"/>
    </location>
</feature>
<protein>
    <submittedName>
        <fullName evidence="2">Uncharacterized protein</fullName>
    </submittedName>
</protein>
<keyword evidence="3" id="KW-1185">Reference proteome</keyword>
<evidence type="ECO:0000256" key="1">
    <source>
        <dbReference type="SAM" id="MobiDB-lite"/>
    </source>
</evidence>
<reference evidence="2" key="1">
    <citation type="submission" date="2023-03" db="EMBL/GenBank/DDBJ databases">
        <title>Massive genome expansion in bonnet fungi (Mycena s.s.) driven by repeated elements and novel gene families across ecological guilds.</title>
        <authorList>
            <consortium name="Lawrence Berkeley National Laboratory"/>
            <person name="Harder C.B."/>
            <person name="Miyauchi S."/>
            <person name="Viragh M."/>
            <person name="Kuo A."/>
            <person name="Thoen E."/>
            <person name="Andreopoulos B."/>
            <person name="Lu D."/>
            <person name="Skrede I."/>
            <person name="Drula E."/>
            <person name="Henrissat B."/>
            <person name="Morin E."/>
            <person name="Kohler A."/>
            <person name="Barry K."/>
            <person name="LaButti K."/>
            <person name="Morin E."/>
            <person name="Salamov A."/>
            <person name="Lipzen A."/>
            <person name="Mereny Z."/>
            <person name="Hegedus B."/>
            <person name="Baldrian P."/>
            <person name="Stursova M."/>
            <person name="Weitz H."/>
            <person name="Taylor A."/>
            <person name="Grigoriev I.V."/>
            <person name="Nagy L.G."/>
            <person name="Martin F."/>
            <person name="Kauserud H."/>
        </authorList>
    </citation>
    <scope>NUCLEOTIDE SEQUENCE</scope>
    <source>
        <strain evidence="2">CBHHK067</strain>
    </source>
</reference>
<dbReference type="AlphaFoldDB" id="A0AAD7CUN7"/>
<evidence type="ECO:0000313" key="3">
    <source>
        <dbReference type="Proteomes" id="UP001221757"/>
    </source>
</evidence>
<comment type="caution">
    <text evidence="2">The sequence shown here is derived from an EMBL/GenBank/DDBJ whole genome shotgun (WGS) entry which is preliminary data.</text>
</comment>
<evidence type="ECO:0000313" key="2">
    <source>
        <dbReference type="EMBL" id="KAJ7664794.1"/>
    </source>
</evidence>
<dbReference type="Proteomes" id="UP001221757">
    <property type="component" value="Unassembled WGS sequence"/>
</dbReference>
<organism evidence="2 3">
    <name type="scientific">Mycena rosella</name>
    <name type="common">Pink bonnet</name>
    <name type="synonym">Agaricus rosellus</name>
    <dbReference type="NCBI Taxonomy" id="1033263"/>
    <lineage>
        <taxon>Eukaryota</taxon>
        <taxon>Fungi</taxon>
        <taxon>Dikarya</taxon>
        <taxon>Basidiomycota</taxon>
        <taxon>Agaricomycotina</taxon>
        <taxon>Agaricomycetes</taxon>
        <taxon>Agaricomycetidae</taxon>
        <taxon>Agaricales</taxon>
        <taxon>Marasmiineae</taxon>
        <taxon>Mycenaceae</taxon>
        <taxon>Mycena</taxon>
    </lineage>
</organism>
<feature type="region of interest" description="Disordered" evidence="1">
    <location>
        <begin position="33"/>
        <end position="143"/>
    </location>
</feature>
<feature type="compositionally biased region" description="Acidic residues" evidence="1">
    <location>
        <begin position="63"/>
        <end position="107"/>
    </location>
</feature>
<gene>
    <name evidence="2" type="ORF">B0H17DRAFT_1211151</name>
</gene>
<name>A0AAD7CUN7_MYCRO</name>
<sequence length="215" mass="23568">MAAPTSRPASTRAAATKIDKNISAIAANDLLDSDDEFPVHSSVADADMTLVNSDGSDDKEGEIIDVEVDEEQELSEEEEEDDEDKGDEDKDEDAGSEEEEEEEEEEVTAGKRKRGAATKAAKEQPAAKKTRGPAKKSVKKPADTRKITYTISTFSLSDMKKSKSARKPTKTAILTLPNSEPFDTLKAQIFIRIAAALHPAQENYDDYNITFTVPW</sequence>
<proteinExistence type="predicted"/>